<dbReference type="GO" id="GO:0022904">
    <property type="term" value="P:respiratory electron transport chain"/>
    <property type="evidence" value="ECO:0007669"/>
    <property type="project" value="InterPro"/>
</dbReference>
<dbReference type="InterPro" id="IPR011577">
    <property type="entry name" value="Cyt_b561_bac/Ni-Hgenase"/>
</dbReference>
<dbReference type="InterPro" id="IPR051542">
    <property type="entry name" value="Hydrogenase_cytochrome"/>
</dbReference>
<dbReference type="PANTHER" id="PTHR30485">
    <property type="entry name" value="NI/FE-HYDROGENASE 1 B-TYPE CYTOCHROME SUBUNIT"/>
    <property type="match status" value="1"/>
</dbReference>
<evidence type="ECO:0000259" key="7">
    <source>
        <dbReference type="Pfam" id="PF01292"/>
    </source>
</evidence>
<feature type="transmembrane region" description="Helical" evidence="6">
    <location>
        <begin position="168"/>
        <end position="187"/>
    </location>
</feature>
<dbReference type="SUPFAM" id="SSF81342">
    <property type="entry name" value="Transmembrane di-heme cytochromes"/>
    <property type="match status" value="1"/>
</dbReference>
<dbReference type="GO" id="GO:0020037">
    <property type="term" value="F:heme binding"/>
    <property type="evidence" value="ECO:0007669"/>
    <property type="project" value="TreeGrafter"/>
</dbReference>
<feature type="domain" description="Cytochrome b561 bacterial/Ni-hydrogenase" evidence="7">
    <location>
        <begin position="18"/>
        <end position="199"/>
    </location>
</feature>
<gene>
    <name evidence="8" type="ORF">A4S15_01025</name>
</gene>
<comment type="caution">
    <text evidence="8">The sequence shown here is derived from an EMBL/GenBank/DDBJ whole genome shotgun (WGS) entry which is preliminary data.</text>
</comment>
<evidence type="ECO:0000256" key="3">
    <source>
        <dbReference type="ARBA" id="ARBA00022692"/>
    </source>
</evidence>
<feature type="transmembrane region" description="Helical" evidence="6">
    <location>
        <begin position="56"/>
        <end position="75"/>
    </location>
</feature>
<dbReference type="GO" id="GO:0005886">
    <property type="term" value="C:plasma membrane"/>
    <property type="evidence" value="ECO:0007669"/>
    <property type="project" value="UniProtKB-SubCell"/>
</dbReference>
<dbReference type="AlphaFoldDB" id="A0A1W9HRL0"/>
<dbReference type="PANTHER" id="PTHR30485:SF2">
    <property type="entry name" value="BLL0597 PROTEIN"/>
    <property type="match status" value="1"/>
</dbReference>
<reference evidence="8 9" key="1">
    <citation type="journal article" date="2017" name="Water Res.">
        <title>Comammox in drinking water systems.</title>
        <authorList>
            <person name="Wang Y."/>
            <person name="Ma L."/>
            <person name="Mao Y."/>
            <person name="Jiang X."/>
            <person name="Xia Y."/>
            <person name="Yu K."/>
            <person name="Li B."/>
            <person name="Zhang T."/>
        </authorList>
    </citation>
    <scope>NUCLEOTIDE SEQUENCE [LARGE SCALE GENOMIC DNA]</scope>
    <source>
        <strain evidence="8">SG_bin8</strain>
    </source>
</reference>
<evidence type="ECO:0000256" key="6">
    <source>
        <dbReference type="SAM" id="Phobius"/>
    </source>
</evidence>
<evidence type="ECO:0000313" key="8">
    <source>
        <dbReference type="EMBL" id="OQW50043.1"/>
    </source>
</evidence>
<dbReference type="GO" id="GO:0009055">
    <property type="term" value="F:electron transfer activity"/>
    <property type="evidence" value="ECO:0007669"/>
    <property type="project" value="InterPro"/>
</dbReference>
<feature type="transmembrane region" description="Helical" evidence="6">
    <location>
        <begin position="221"/>
        <end position="240"/>
    </location>
</feature>
<dbReference type="STRING" id="1827387.A4S15_01025"/>
<evidence type="ECO:0000256" key="4">
    <source>
        <dbReference type="ARBA" id="ARBA00022989"/>
    </source>
</evidence>
<keyword evidence="2" id="KW-1003">Cell membrane</keyword>
<dbReference type="EMBL" id="LWDL01000027">
    <property type="protein sequence ID" value="OQW50043.1"/>
    <property type="molecule type" value="Genomic_DNA"/>
</dbReference>
<evidence type="ECO:0000256" key="5">
    <source>
        <dbReference type="ARBA" id="ARBA00023136"/>
    </source>
</evidence>
<dbReference type="RefSeq" id="WP_376801324.1">
    <property type="nucleotide sequence ID" value="NZ_DBNB01000021.1"/>
</dbReference>
<accession>A0A1W9HRL0</accession>
<keyword evidence="4 6" id="KW-1133">Transmembrane helix</keyword>
<keyword evidence="3 6" id="KW-0812">Transmembrane</keyword>
<keyword evidence="5 6" id="KW-0472">Membrane</keyword>
<sequence>MTASSGTLDQPPQQQVPVWDLPTRLFHWSLVALILCAYVTSEYAEAIGDHFLLIHRLNGLAILVLLTFRVLWGVLGAPTARFSSFVRWPWKALTYASHLLRGRAPHYLGHNPLGAWMVIALLLAVAAQAFLGLFSSDDTGLAAGPLHGLASSDTVQLLTRWHHRLFKWVLLPLMAIHILVNLFYTLIKRDPLIQAMVSGTKPALPYVDAPANLQAANAGRRALGCLVAAIVLVLGTIWVLSGKLV</sequence>
<dbReference type="Gene3D" id="1.20.950.20">
    <property type="entry name" value="Transmembrane di-heme cytochromes, Chain C"/>
    <property type="match status" value="1"/>
</dbReference>
<organism evidence="8 9">
    <name type="scientific">Candidatus Raskinella chloraquaticus</name>
    <dbReference type="NCBI Taxonomy" id="1951219"/>
    <lineage>
        <taxon>Bacteria</taxon>
        <taxon>Pseudomonadati</taxon>
        <taxon>Pseudomonadota</taxon>
        <taxon>Alphaproteobacteria</taxon>
        <taxon>Hyphomicrobiales</taxon>
        <taxon>Phreatobacteraceae</taxon>
        <taxon>Candidatus Raskinella</taxon>
    </lineage>
</organism>
<evidence type="ECO:0000256" key="1">
    <source>
        <dbReference type="ARBA" id="ARBA00004651"/>
    </source>
</evidence>
<comment type="subcellular location">
    <subcellularLocation>
        <location evidence="1">Cell membrane</location>
        <topology evidence="1">Multi-pass membrane protein</topology>
    </subcellularLocation>
</comment>
<dbReference type="Proteomes" id="UP000192872">
    <property type="component" value="Unassembled WGS sequence"/>
</dbReference>
<evidence type="ECO:0000256" key="2">
    <source>
        <dbReference type="ARBA" id="ARBA00022475"/>
    </source>
</evidence>
<evidence type="ECO:0000313" key="9">
    <source>
        <dbReference type="Proteomes" id="UP000192872"/>
    </source>
</evidence>
<proteinExistence type="predicted"/>
<dbReference type="Pfam" id="PF01292">
    <property type="entry name" value="Ni_hydr_CYTB"/>
    <property type="match status" value="1"/>
</dbReference>
<name>A0A1W9HRL0_9HYPH</name>
<protein>
    <recommendedName>
        <fullName evidence="7">Cytochrome b561 bacterial/Ni-hydrogenase domain-containing protein</fullName>
    </recommendedName>
</protein>
<feature type="transmembrane region" description="Helical" evidence="6">
    <location>
        <begin position="25"/>
        <end position="44"/>
    </location>
</feature>
<dbReference type="InterPro" id="IPR016174">
    <property type="entry name" value="Di-haem_cyt_TM"/>
</dbReference>
<feature type="transmembrane region" description="Helical" evidence="6">
    <location>
        <begin position="113"/>
        <end position="134"/>
    </location>
</feature>